<sequence>MTLDIGLSFEKEITVNETNIASRFEEGLPDVFSTPDMIQEMESASYRLLKETLPENQTSVGTHVNVSHDKSLRVGQVVHVKAVVIDIDRKKVTFSVTATSDEDIVGRGTHSRFIIDKE</sequence>
<dbReference type="Pfam" id="PF22636">
    <property type="entry name" value="FlK"/>
    <property type="match status" value="1"/>
</dbReference>
<dbReference type="OrthoDB" id="6902891at2"/>
<dbReference type="EMBL" id="NGKB01000003">
    <property type="protein sequence ID" value="RSU16192.1"/>
    <property type="molecule type" value="Genomic_DNA"/>
</dbReference>
<organism evidence="4 5">
    <name type="scientific">Vagococcus carniphilus</name>
    <dbReference type="NCBI Taxonomy" id="218144"/>
    <lineage>
        <taxon>Bacteria</taxon>
        <taxon>Bacillati</taxon>
        <taxon>Bacillota</taxon>
        <taxon>Bacilli</taxon>
        <taxon>Lactobacillales</taxon>
        <taxon>Enterococcaceae</taxon>
        <taxon>Vagococcus</taxon>
    </lineage>
</organism>
<feature type="active site" evidence="1">
    <location>
        <position position="42"/>
    </location>
</feature>
<name>A0A430B798_9ENTE</name>
<accession>A0A430B798</accession>
<reference evidence="4 5" key="1">
    <citation type="submission" date="2017-05" db="EMBL/GenBank/DDBJ databases">
        <title>Vagococcus spp. assemblies.</title>
        <authorList>
            <person name="Gulvik C.A."/>
        </authorList>
    </citation>
    <scope>NUCLEOTIDE SEQUENCE [LARGE SCALE GENOMIC DNA]</scope>
    <source>
        <strain evidence="4 5">SS1714</strain>
    </source>
</reference>
<dbReference type="SUPFAM" id="SSF54637">
    <property type="entry name" value="Thioesterase/thiol ester dehydrase-isomerase"/>
    <property type="match status" value="1"/>
</dbReference>
<dbReference type="Gene3D" id="3.10.129.10">
    <property type="entry name" value="Hotdog Thioesterase"/>
    <property type="match status" value="1"/>
</dbReference>
<dbReference type="Proteomes" id="UP000288028">
    <property type="component" value="Unassembled WGS sequence"/>
</dbReference>
<evidence type="ECO:0000313" key="4">
    <source>
        <dbReference type="EMBL" id="RSU16192.1"/>
    </source>
</evidence>
<dbReference type="InterPro" id="IPR054485">
    <property type="entry name" value="FlK-like_dom"/>
</dbReference>
<feature type="binding site" evidence="2">
    <location>
        <position position="112"/>
    </location>
    <ligand>
        <name>substrate</name>
    </ligand>
</feature>
<evidence type="ECO:0000256" key="2">
    <source>
        <dbReference type="PIRSR" id="PIRSR014972-2"/>
    </source>
</evidence>
<protein>
    <recommendedName>
        <fullName evidence="3">Fluoroacetyl-CoA-specific thioesterase-like domain-containing protein</fullName>
    </recommendedName>
</protein>
<comment type="caution">
    <text evidence="4">The sequence shown here is derived from an EMBL/GenBank/DDBJ whole genome shotgun (WGS) entry which is preliminary data.</text>
</comment>
<dbReference type="RefSeq" id="WP_126792346.1">
    <property type="nucleotide sequence ID" value="NZ_CP060720.1"/>
</dbReference>
<evidence type="ECO:0000259" key="3">
    <source>
        <dbReference type="Pfam" id="PF22636"/>
    </source>
</evidence>
<dbReference type="PIRSF" id="PIRSF014972">
    <property type="entry name" value="FlK"/>
    <property type="match status" value="1"/>
</dbReference>
<dbReference type="InterPro" id="IPR025540">
    <property type="entry name" value="FlK"/>
</dbReference>
<keyword evidence="5" id="KW-1185">Reference proteome</keyword>
<gene>
    <name evidence="4" type="ORF">CBF28_04450</name>
</gene>
<dbReference type="PANTHER" id="PTHR36934:SF1">
    <property type="entry name" value="THIOESTERASE DOMAIN-CONTAINING PROTEIN"/>
    <property type="match status" value="1"/>
</dbReference>
<dbReference type="InterPro" id="IPR029069">
    <property type="entry name" value="HotDog_dom_sf"/>
</dbReference>
<feature type="domain" description="Fluoroacetyl-CoA-specific thioesterase-like" evidence="3">
    <location>
        <begin position="15"/>
        <end position="118"/>
    </location>
</feature>
<proteinExistence type="predicted"/>
<dbReference type="PANTHER" id="PTHR36934">
    <property type="entry name" value="BLR0278 PROTEIN"/>
    <property type="match status" value="1"/>
</dbReference>
<evidence type="ECO:0000313" key="5">
    <source>
        <dbReference type="Proteomes" id="UP000288028"/>
    </source>
</evidence>
<dbReference type="AlphaFoldDB" id="A0A430B798"/>
<feature type="active site" evidence="1">
    <location>
        <position position="34"/>
    </location>
</feature>
<dbReference type="GeneID" id="95581309"/>
<feature type="active site" evidence="1">
    <location>
        <position position="68"/>
    </location>
</feature>
<feature type="binding site" evidence="2">
    <location>
        <position position="61"/>
    </location>
    <ligand>
        <name>substrate</name>
    </ligand>
</feature>
<evidence type="ECO:0000256" key="1">
    <source>
        <dbReference type="PIRSR" id="PIRSR014972-1"/>
    </source>
</evidence>
<feature type="binding site" evidence="2">
    <location>
        <position position="61"/>
    </location>
    <ligand>
        <name>CoA</name>
        <dbReference type="ChEBI" id="CHEBI:57287"/>
    </ligand>
</feature>